<feature type="DNA-binding region" description="DM" evidence="5">
    <location>
        <begin position="58"/>
        <end position="108"/>
    </location>
</feature>
<feature type="compositionally biased region" description="Low complexity" evidence="6">
    <location>
        <begin position="14"/>
        <end position="23"/>
    </location>
</feature>
<dbReference type="GO" id="GO:0000981">
    <property type="term" value="F:DNA-binding transcription factor activity, RNA polymerase II-specific"/>
    <property type="evidence" value="ECO:0007669"/>
    <property type="project" value="TreeGrafter"/>
</dbReference>
<evidence type="ECO:0000256" key="5">
    <source>
        <dbReference type="PROSITE-ProRule" id="PRU00070"/>
    </source>
</evidence>
<keyword evidence="9" id="KW-1185">Reference proteome</keyword>
<feature type="compositionally biased region" description="Polar residues" evidence="6">
    <location>
        <begin position="1"/>
        <end position="13"/>
    </location>
</feature>
<protein>
    <submittedName>
        <fullName evidence="8 10">Doublesex-and mab-3-related transcription factor 3</fullName>
    </submittedName>
</protein>
<dbReference type="PANTHER" id="PTHR12322:SF116">
    <property type="entry name" value="DOUBLESEX-MAB RELATED 99B"/>
    <property type="match status" value="1"/>
</dbReference>
<name>A0A090LV68_STRRB</name>
<evidence type="ECO:0000313" key="8">
    <source>
        <dbReference type="EMBL" id="CEF71559.1"/>
    </source>
</evidence>
<dbReference type="InterPro" id="IPR026607">
    <property type="entry name" value="DMRT"/>
</dbReference>
<dbReference type="WBParaSite" id="SRAE_X000088300.1">
    <property type="protein sequence ID" value="SRAE_X000088300.1"/>
    <property type="gene ID" value="WBGene00266445"/>
</dbReference>
<evidence type="ECO:0000256" key="6">
    <source>
        <dbReference type="SAM" id="MobiDB-lite"/>
    </source>
</evidence>
<evidence type="ECO:0000313" key="11">
    <source>
        <dbReference type="WormBase" id="SRAE_X000088300"/>
    </source>
</evidence>
<dbReference type="GO" id="GO:0007548">
    <property type="term" value="P:sex differentiation"/>
    <property type="evidence" value="ECO:0007669"/>
    <property type="project" value="TreeGrafter"/>
</dbReference>
<dbReference type="SUPFAM" id="SSF82927">
    <property type="entry name" value="Cysteine-rich DNA binding domain, (DM domain)"/>
    <property type="match status" value="2"/>
</dbReference>
<dbReference type="OMA" id="ENENACT"/>
<gene>
    <name evidence="8 10 11" type="ORF">SRAE_X000088300</name>
</gene>
<dbReference type="PANTHER" id="PTHR12322">
    <property type="entry name" value="DOUBLESEX AND MAB-3 RELATED TRANSCRIPTION FACTOR DMRT"/>
    <property type="match status" value="1"/>
</dbReference>
<dbReference type="InterPro" id="IPR001275">
    <property type="entry name" value="DM_DNA-bd"/>
</dbReference>
<comment type="subcellular location">
    <subcellularLocation>
        <location evidence="5">Nucleus</location>
    </subcellularLocation>
</comment>
<reference evidence="8 9" key="1">
    <citation type="submission" date="2014-09" db="EMBL/GenBank/DDBJ databases">
        <authorList>
            <person name="Martin A.A."/>
        </authorList>
    </citation>
    <scope>NUCLEOTIDE SEQUENCE</scope>
    <source>
        <strain evidence="9">ED321</strain>
        <strain evidence="8">ED321 Heterogonic</strain>
    </source>
</reference>
<dbReference type="Gene3D" id="4.10.1040.10">
    <property type="entry name" value="DM DNA-binding domain"/>
    <property type="match status" value="2"/>
</dbReference>
<dbReference type="InterPro" id="IPR036407">
    <property type="entry name" value="DM_DNA-bd_sf"/>
</dbReference>
<keyword evidence="1 5" id="KW-0479">Metal-binding</keyword>
<evidence type="ECO:0000256" key="2">
    <source>
        <dbReference type="ARBA" id="ARBA00022833"/>
    </source>
</evidence>
<dbReference type="CTD" id="36383939"/>
<dbReference type="PROSITE" id="PS40000">
    <property type="entry name" value="DM_1"/>
    <property type="match status" value="2"/>
</dbReference>
<dbReference type="AlphaFoldDB" id="A0A090LV68"/>
<feature type="domain" description="DM" evidence="7">
    <location>
        <begin position="58"/>
        <end position="108"/>
    </location>
</feature>
<organism evidence="8">
    <name type="scientific">Strongyloides ratti</name>
    <name type="common">Parasitic roundworm</name>
    <dbReference type="NCBI Taxonomy" id="34506"/>
    <lineage>
        <taxon>Eukaryota</taxon>
        <taxon>Metazoa</taxon>
        <taxon>Ecdysozoa</taxon>
        <taxon>Nematoda</taxon>
        <taxon>Chromadorea</taxon>
        <taxon>Rhabditida</taxon>
        <taxon>Tylenchina</taxon>
        <taxon>Panagrolaimomorpha</taxon>
        <taxon>Strongyloidoidea</taxon>
        <taxon>Strongyloididae</taxon>
        <taxon>Strongyloides</taxon>
    </lineage>
</organism>
<keyword evidence="3 5" id="KW-0238">DNA-binding</keyword>
<dbReference type="Proteomes" id="UP000035682">
    <property type="component" value="Unplaced"/>
</dbReference>
<dbReference type="GeneID" id="36383939"/>
<dbReference type="PROSITE" id="PS50809">
    <property type="entry name" value="DM_2"/>
    <property type="match status" value="2"/>
</dbReference>
<dbReference type="GO" id="GO:0000978">
    <property type="term" value="F:RNA polymerase II cis-regulatory region sequence-specific DNA binding"/>
    <property type="evidence" value="ECO:0007669"/>
    <property type="project" value="TreeGrafter"/>
</dbReference>
<feature type="region of interest" description="Disordered" evidence="6">
    <location>
        <begin position="1"/>
        <end position="23"/>
    </location>
</feature>
<evidence type="ECO:0000256" key="4">
    <source>
        <dbReference type="ARBA" id="ARBA00023242"/>
    </source>
</evidence>
<dbReference type="WormBase" id="SRAE_X000088300">
    <property type="protein sequence ID" value="SRP09194"/>
    <property type="gene ID" value="WBGene00266445"/>
</dbReference>
<keyword evidence="4 5" id="KW-0539">Nucleus</keyword>
<dbReference type="GO" id="GO:0005634">
    <property type="term" value="C:nucleus"/>
    <property type="evidence" value="ECO:0007669"/>
    <property type="project" value="UniProtKB-SubCell"/>
</dbReference>
<dbReference type="RefSeq" id="XP_024510755.1">
    <property type="nucleotide sequence ID" value="XM_024645281.1"/>
</dbReference>
<proteinExistence type="predicted"/>
<evidence type="ECO:0000259" key="7">
    <source>
        <dbReference type="PROSITE" id="PS50809"/>
    </source>
</evidence>
<accession>A0A090LV68</accession>
<feature type="DNA-binding region" description="DM" evidence="5">
    <location>
        <begin position="127"/>
        <end position="175"/>
    </location>
</feature>
<reference evidence="10" key="2">
    <citation type="submission" date="2020-12" db="UniProtKB">
        <authorList>
            <consortium name="WormBaseParasite"/>
        </authorList>
    </citation>
    <scope>IDENTIFICATION</scope>
</reference>
<feature type="domain" description="DM" evidence="7">
    <location>
        <begin position="127"/>
        <end position="175"/>
    </location>
</feature>
<keyword evidence="2 5" id="KW-0862">Zinc</keyword>
<evidence type="ECO:0000313" key="10">
    <source>
        <dbReference type="WBParaSite" id="SRAE_X000088300.1"/>
    </source>
</evidence>
<dbReference type="GO" id="GO:0046872">
    <property type="term" value="F:metal ion binding"/>
    <property type="evidence" value="ECO:0007669"/>
    <property type="project" value="UniProtKB-KW"/>
</dbReference>
<dbReference type="SMART" id="SM00301">
    <property type="entry name" value="DM"/>
    <property type="match status" value="2"/>
</dbReference>
<dbReference type="STRING" id="34506.A0A090LV68"/>
<dbReference type="OrthoDB" id="5842031at2759"/>
<sequence length="430" mass="49832">MNQLNNDNSSNEPSLTMLTDSSDSLNTSFSDNQNMVKVIKNQKKKQVTNCNIKRLYYCQRCINHNQRVLRKGHKNFCSYADCECPKCSMVSKRRYLNSKLHRKLIDKHLLTNEPTKKNLPKERVPTCALCAVHGCKILLRGHRKIDCPYYGCRCELCIIIVNRRDLMAKQIKLRRLQSNPKKFEKEMRKLLSLNELKDDSLKKKDFSFATLPKYVEYQSNLKEQSEKNDIKNIDNKNMENNFIHAQKITPSFSNNEINLNTNIISDKLMDDNLINSSNPSLTSSNAISLSNTTIKDLEKALQIQLKSTNSTINNSLHTFQQNSLQSLTLMDNIKNGIRNSITNNISSTQIPPNTINFLPLLNKFPQQIMYPMFGNMVQIFPQPGNIHDQNLQSNFNLINYQNNLFSNNSQLDIRNMLMQHNYIPFNIWDL</sequence>
<evidence type="ECO:0000256" key="3">
    <source>
        <dbReference type="ARBA" id="ARBA00023125"/>
    </source>
</evidence>
<evidence type="ECO:0000256" key="1">
    <source>
        <dbReference type="ARBA" id="ARBA00022723"/>
    </source>
</evidence>
<dbReference type="Pfam" id="PF00751">
    <property type="entry name" value="DM"/>
    <property type="match status" value="2"/>
</dbReference>
<dbReference type="EMBL" id="LN609530">
    <property type="protein sequence ID" value="CEF71559.1"/>
    <property type="molecule type" value="Genomic_DNA"/>
</dbReference>
<evidence type="ECO:0000313" key="9">
    <source>
        <dbReference type="Proteomes" id="UP000035682"/>
    </source>
</evidence>